<dbReference type="GO" id="GO:0006313">
    <property type="term" value="P:DNA transposition"/>
    <property type="evidence" value="ECO:0007669"/>
    <property type="project" value="InterPro"/>
</dbReference>
<feature type="domain" description="Transposase IS200-like" evidence="1">
    <location>
        <begin position="12"/>
        <end position="129"/>
    </location>
</feature>
<dbReference type="PANTHER" id="PTHR33360">
    <property type="entry name" value="TRANSPOSASE FOR INSERTION SEQUENCE ELEMENT IS200"/>
    <property type="match status" value="1"/>
</dbReference>
<gene>
    <name evidence="2" type="primary">tnpA</name>
    <name evidence="2" type="ORF">H6F44_12645</name>
</gene>
<reference evidence="2" key="1">
    <citation type="journal article" date="2015" name="ISME J.">
        <title>Draft Genome Sequence of Streptomyces incarnatus NRRL8089, which Produces the Nucleoside Antibiotic Sinefungin.</title>
        <authorList>
            <person name="Oshima K."/>
            <person name="Hattori M."/>
            <person name="Shimizu H."/>
            <person name="Fukuda K."/>
            <person name="Nemoto M."/>
            <person name="Inagaki K."/>
            <person name="Tamura T."/>
        </authorList>
    </citation>
    <scope>NUCLEOTIDE SEQUENCE</scope>
    <source>
        <strain evidence="2">FACHB-1277</strain>
    </source>
</reference>
<dbReference type="SUPFAM" id="SSF143422">
    <property type="entry name" value="Transposase IS200-like"/>
    <property type="match status" value="1"/>
</dbReference>
<dbReference type="SMART" id="SM01321">
    <property type="entry name" value="Y1_Tnp"/>
    <property type="match status" value="1"/>
</dbReference>
<evidence type="ECO:0000259" key="1">
    <source>
        <dbReference type="SMART" id="SM01321"/>
    </source>
</evidence>
<proteinExistence type="predicted"/>
<dbReference type="InterPro" id="IPR002686">
    <property type="entry name" value="Transposase_17"/>
</dbReference>
<accession>A0A926UTD2</accession>
<comment type="caution">
    <text evidence="2">The sequence shown here is derived from an EMBL/GenBank/DDBJ whole genome shotgun (WGS) entry which is preliminary data.</text>
</comment>
<dbReference type="Gene3D" id="3.30.70.1290">
    <property type="entry name" value="Transposase IS200-like"/>
    <property type="match status" value="1"/>
</dbReference>
<dbReference type="GO" id="GO:0004803">
    <property type="term" value="F:transposase activity"/>
    <property type="evidence" value="ECO:0007669"/>
    <property type="project" value="InterPro"/>
</dbReference>
<dbReference type="RefSeq" id="WP_190351318.1">
    <property type="nucleotide sequence ID" value="NZ_JACJPY010000037.1"/>
</dbReference>
<evidence type="ECO:0000313" key="2">
    <source>
        <dbReference type="EMBL" id="MBD2150960.1"/>
    </source>
</evidence>
<sequence length="133" mass="15133">MTTHLRKERHSVSDLKIHLVCVTKYRRKIFTSESLTVIEKSFKEVAAKMDFQIQEFNGESDHIHALIEYPPKLSVSLIVNALKGVSSRRYGQAGYTKPYGKDALWSPSYFVSSVGGAPLEILKQYIQNQEKPC</sequence>
<dbReference type="Pfam" id="PF01797">
    <property type="entry name" value="Y1_Tnp"/>
    <property type="match status" value="1"/>
</dbReference>
<keyword evidence="3" id="KW-1185">Reference proteome</keyword>
<name>A0A926UTD2_9CYAN</name>
<reference evidence="2" key="2">
    <citation type="submission" date="2020-08" db="EMBL/GenBank/DDBJ databases">
        <authorList>
            <person name="Chen M."/>
            <person name="Teng W."/>
            <person name="Zhao L."/>
            <person name="Hu C."/>
            <person name="Zhou Y."/>
            <person name="Han B."/>
            <person name="Song L."/>
            <person name="Shu W."/>
        </authorList>
    </citation>
    <scope>NUCLEOTIDE SEQUENCE</scope>
    <source>
        <strain evidence="2">FACHB-1277</strain>
    </source>
</reference>
<dbReference type="EMBL" id="JACJPY010000037">
    <property type="protein sequence ID" value="MBD2150960.1"/>
    <property type="molecule type" value="Genomic_DNA"/>
</dbReference>
<dbReference type="PANTHER" id="PTHR33360:SF2">
    <property type="entry name" value="TRANSPOSASE FOR INSERTION SEQUENCE ELEMENT IS200"/>
    <property type="match status" value="1"/>
</dbReference>
<dbReference type="AlphaFoldDB" id="A0A926UTD2"/>
<dbReference type="GO" id="GO:0003677">
    <property type="term" value="F:DNA binding"/>
    <property type="evidence" value="ECO:0007669"/>
    <property type="project" value="InterPro"/>
</dbReference>
<dbReference type="NCBIfam" id="NF033573">
    <property type="entry name" value="transpos_IS200"/>
    <property type="match status" value="1"/>
</dbReference>
<organism evidence="2 3">
    <name type="scientific">Pseudanabaena cinerea FACHB-1277</name>
    <dbReference type="NCBI Taxonomy" id="2949581"/>
    <lineage>
        <taxon>Bacteria</taxon>
        <taxon>Bacillati</taxon>
        <taxon>Cyanobacteriota</taxon>
        <taxon>Cyanophyceae</taxon>
        <taxon>Pseudanabaenales</taxon>
        <taxon>Pseudanabaenaceae</taxon>
        <taxon>Pseudanabaena</taxon>
        <taxon>Pseudanabaena cinerea</taxon>
    </lineage>
</organism>
<dbReference type="InterPro" id="IPR036515">
    <property type="entry name" value="Transposase_17_sf"/>
</dbReference>
<protein>
    <submittedName>
        <fullName evidence="2">IS200/IS605 family transposase</fullName>
    </submittedName>
</protein>
<evidence type="ECO:0000313" key="3">
    <source>
        <dbReference type="Proteomes" id="UP000631421"/>
    </source>
</evidence>
<dbReference type="Proteomes" id="UP000631421">
    <property type="component" value="Unassembled WGS sequence"/>
</dbReference>